<dbReference type="PROSITE" id="PS00098">
    <property type="entry name" value="THIOLASE_1"/>
    <property type="match status" value="1"/>
</dbReference>
<comment type="caution">
    <text evidence="13">The sequence shown here is derived from an EMBL/GenBank/DDBJ whole genome shotgun (WGS) entry which is preliminary data.</text>
</comment>
<dbReference type="SUPFAM" id="SSF53901">
    <property type="entry name" value="Thiolase-like"/>
    <property type="match status" value="2"/>
</dbReference>
<evidence type="ECO:0000256" key="7">
    <source>
        <dbReference type="ARBA" id="ARBA00037924"/>
    </source>
</evidence>
<dbReference type="PANTHER" id="PTHR43853:SF21">
    <property type="entry name" value="STEROID 3-KETOACYL-COA THIOLASE"/>
    <property type="match status" value="1"/>
</dbReference>
<evidence type="ECO:0000256" key="6">
    <source>
        <dbReference type="ARBA" id="ARBA00023315"/>
    </source>
</evidence>
<comment type="pathway">
    <text evidence="2">Lipid metabolism.</text>
</comment>
<dbReference type="InterPro" id="IPR020613">
    <property type="entry name" value="Thiolase_CS"/>
</dbReference>
<dbReference type="RefSeq" id="WP_138397656.1">
    <property type="nucleotide sequence ID" value="NZ_JBAFVI010000004.1"/>
</dbReference>
<dbReference type="PANTHER" id="PTHR43853">
    <property type="entry name" value="3-KETOACYL-COA THIOLASE, PEROXISOMAL"/>
    <property type="match status" value="1"/>
</dbReference>
<dbReference type="CDD" id="cd00751">
    <property type="entry name" value="thiolase"/>
    <property type="match status" value="1"/>
</dbReference>
<dbReference type="AlphaFoldDB" id="A0A6C1KM93"/>
<name>A0A6C1KM93_XANAU</name>
<feature type="domain" description="Thiolase C-terminal" evidence="12">
    <location>
        <begin position="256"/>
        <end position="376"/>
    </location>
</feature>
<protein>
    <recommendedName>
        <fullName evidence="8">Beta-ketothiolase</fullName>
    </recommendedName>
</protein>
<comment type="similarity">
    <text evidence="3 10">Belongs to the thiolase-like superfamily. Thiolase family.</text>
</comment>
<dbReference type="InterPro" id="IPR020615">
    <property type="entry name" value="Thiolase_acyl_enz_int_AS"/>
</dbReference>
<feature type="active site" description="Acyl-thioester intermediate" evidence="9">
    <location>
        <position position="90"/>
    </location>
</feature>
<comment type="pathway">
    <text evidence="7">Metabolic intermediate biosynthesis; (R)-mevalonate biosynthesis; (R)-mevalonate from acetyl-CoA: step 1/3.</text>
</comment>
<evidence type="ECO:0000313" key="13">
    <source>
        <dbReference type="EMBL" id="TLX45031.1"/>
    </source>
</evidence>
<evidence type="ECO:0000256" key="4">
    <source>
        <dbReference type="ARBA" id="ARBA00022679"/>
    </source>
</evidence>
<evidence type="ECO:0000259" key="12">
    <source>
        <dbReference type="Pfam" id="PF02803"/>
    </source>
</evidence>
<dbReference type="Proteomes" id="UP000305131">
    <property type="component" value="Unassembled WGS sequence"/>
</dbReference>
<evidence type="ECO:0000256" key="2">
    <source>
        <dbReference type="ARBA" id="ARBA00005189"/>
    </source>
</evidence>
<dbReference type="EMBL" id="VAUP01000002">
    <property type="protein sequence ID" value="TLX45031.1"/>
    <property type="molecule type" value="Genomic_DNA"/>
</dbReference>
<dbReference type="Gene3D" id="3.40.47.10">
    <property type="match status" value="1"/>
</dbReference>
<dbReference type="InterPro" id="IPR002155">
    <property type="entry name" value="Thiolase"/>
</dbReference>
<dbReference type="InterPro" id="IPR020616">
    <property type="entry name" value="Thiolase_N"/>
</dbReference>
<dbReference type="PIRSF" id="PIRSF000429">
    <property type="entry name" value="Ac-CoA_Ac_transf"/>
    <property type="match status" value="1"/>
</dbReference>
<accession>A0A6C1KM93</accession>
<evidence type="ECO:0000256" key="10">
    <source>
        <dbReference type="RuleBase" id="RU003557"/>
    </source>
</evidence>
<dbReference type="PROSITE" id="PS00737">
    <property type="entry name" value="THIOLASE_2"/>
    <property type="match status" value="1"/>
</dbReference>
<comment type="pathway">
    <text evidence="1">Biopolymer metabolism; poly-(R)-3-hydroxybutanoate biosynthesis.</text>
</comment>
<keyword evidence="4 10" id="KW-0808">Transferase</keyword>
<dbReference type="GO" id="GO:0006635">
    <property type="term" value="P:fatty acid beta-oxidation"/>
    <property type="evidence" value="ECO:0007669"/>
    <property type="project" value="TreeGrafter"/>
</dbReference>
<dbReference type="GO" id="GO:0010124">
    <property type="term" value="P:phenylacetate catabolic process"/>
    <property type="evidence" value="ECO:0007669"/>
    <property type="project" value="TreeGrafter"/>
</dbReference>
<dbReference type="NCBIfam" id="TIGR01930">
    <property type="entry name" value="AcCoA-C-Actrans"/>
    <property type="match status" value="1"/>
</dbReference>
<sequence>MAHAFIVDYARSPFTPAYKGALSGVRPDDLAAGVISAVVGRSGLDPATLEDVILGCAFAEGEQGLNIARCASLIAGLPLSVGGSTVNRWCGSSMQAVQMAAGAIAMGAGEAFIAGGIESMTKVPMMGFNPLPNPRWDDALRAAFMNMGLTAENLADQYGISREAQDTYAAASQDKAAAAQADGRLAAEIAPVATPAGTVDKDGCVRGGTTVDKLGTLKAVFKAGGSVTAGNSSPLTDGASATLIVSEDFARRHNLAPLARVAGYAVSGCAPEIMGIGPVEATRKALARAGITAADLDVIEMNEAFAVQVLACCRDLDIDPARLNRDGGAIALGHPLGATGARLVGKAAQLLKRDGGRYGLATQCIGGGQGIALVLEAA</sequence>
<feature type="active site" description="Proton acceptor" evidence="9">
    <location>
        <position position="334"/>
    </location>
</feature>
<dbReference type="GeneID" id="95772039"/>
<evidence type="ECO:0000313" key="14">
    <source>
        <dbReference type="Proteomes" id="UP000305131"/>
    </source>
</evidence>
<dbReference type="FunFam" id="3.40.47.10:FF:000010">
    <property type="entry name" value="Acetyl-CoA acetyltransferase (Thiolase)"/>
    <property type="match status" value="1"/>
</dbReference>
<proteinExistence type="inferred from homology"/>
<evidence type="ECO:0000259" key="11">
    <source>
        <dbReference type="Pfam" id="PF00108"/>
    </source>
</evidence>
<organism evidence="13 14">
    <name type="scientific">Xanthobacter autotrophicus</name>
    <dbReference type="NCBI Taxonomy" id="280"/>
    <lineage>
        <taxon>Bacteria</taxon>
        <taxon>Pseudomonadati</taxon>
        <taxon>Pseudomonadota</taxon>
        <taxon>Alphaproteobacteria</taxon>
        <taxon>Hyphomicrobiales</taxon>
        <taxon>Xanthobacteraceae</taxon>
        <taxon>Xanthobacter</taxon>
    </lineage>
</organism>
<feature type="active site" description="Proton acceptor" evidence="9">
    <location>
        <position position="364"/>
    </location>
</feature>
<dbReference type="GO" id="GO:0003988">
    <property type="term" value="F:acetyl-CoA C-acyltransferase activity"/>
    <property type="evidence" value="ECO:0007669"/>
    <property type="project" value="TreeGrafter"/>
</dbReference>
<dbReference type="Pfam" id="PF02803">
    <property type="entry name" value="Thiolase_C"/>
    <property type="match status" value="1"/>
</dbReference>
<evidence type="ECO:0000256" key="8">
    <source>
        <dbReference type="ARBA" id="ARBA00080155"/>
    </source>
</evidence>
<dbReference type="Pfam" id="PF00108">
    <property type="entry name" value="Thiolase_N"/>
    <property type="match status" value="1"/>
</dbReference>
<dbReference type="GO" id="GO:0042619">
    <property type="term" value="P:poly-hydroxybutyrate biosynthetic process"/>
    <property type="evidence" value="ECO:0007669"/>
    <property type="project" value="UniProtKB-KW"/>
</dbReference>
<evidence type="ECO:0000256" key="5">
    <source>
        <dbReference type="ARBA" id="ARBA00022752"/>
    </source>
</evidence>
<gene>
    <name evidence="13" type="ORF">FBQ73_00995</name>
</gene>
<dbReference type="InterPro" id="IPR050215">
    <property type="entry name" value="Thiolase-like_sf_Thiolase"/>
</dbReference>
<feature type="domain" description="Thiolase N-terminal" evidence="11">
    <location>
        <begin position="5"/>
        <end position="248"/>
    </location>
</feature>
<evidence type="ECO:0000256" key="9">
    <source>
        <dbReference type="PIRSR" id="PIRSR000429-1"/>
    </source>
</evidence>
<dbReference type="OrthoDB" id="9764638at2"/>
<dbReference type="InterPro" id="IPR016039">
    <property type="entry name" value="Thiolase-like"/>
</dbReference>
<dbReference type="InterPro" id="IPR020617">
    <property type="entry name" value="Thiolase_C"/>
</dbReference>
<keyword evidence="6 10" id="KW-0012">Acyltransferase</keyword>
<dbReference type="GO" id="GO:0005737">
    <property type="term" value="C:cytoplasm"/>
    <property type="evidence" value="ECO:0007669"/>
    <property type="project" value="UniProtKB-ARBA"/>
</dbReference>
<evidence type="ECO:0000256" key="1">
    <source>
        <dbReference type="ARBA" id="ARBA00004683"/>
    </source>
</evidence>
<reference evidence="13 14" key="1">
    <citation type="submission" date="2019-05" db="EMBL/GenBank/DDBJ databases">
        <authorList>
            <person name="Zhou X."/>
        </authorList>
    </citation>
    <scope>NUCLEOTIDE SEQUENCE [LARGE SCALE GENOMIC DNA]</scope>
    <source>
        <strain evidence="13 14">DSM 432</strain>
    </source>
</reference>
<evidence type="ECO:0000256" key="3">
    <source>
        <dbReference type="ARBA" id="ARBA00010982"/>
    </source>
</evidence>
<keyword evidence="5" id="KW-0583">PHB biosynthesis</keyword>